<dbReference type="Proteomes" id="UP001275084">
    <property type="component" value="Unassembled WGS sequence"/>
</dbReference>
<dbReference type="InterPro" id="IPR010920">
    <property type="entry name" value="LSM_dom_sf"/>
</dbReference>
<dbReference type="SUPFAM" id="SSF50182">
    <property type="entry name" value="Sm-like ribonucleoproteins"/>
    <property type="match status" value="1"/>
</dbReference>
<gene>
    <name evidence="3" type="ORF">B0T25DRAFT_557315</name>
</gene>
<evidence type="ECO:0000259" key="2">
    <source>
        <dbReference type="SMART" id="SM00651"/>
    </source>
</evidence>
<dbReference type="EMBL" id="JAUIQD010000008">
    <property type="protein sequence ID" value="KAK3341075.1"/>
    <property type="molecule type" value="Genomic_DNA"/>
</dbReference>
<dbReference type="AlphaFoldDB" id="A0AAJ0H5K0"/>
<feature type="compositionally biased region" description="Basic and acidic residues" evidence="1">
    <location>
        <begin position="103"/>
        <end position="126"/>
    </location>
</feature>
<evidence type="ECO:0000313" key="3">
    <source>
        <dbReference type="EMBL" id="KAK3341075.1"/>
    </source>
</evidence>
<comment type="caution">
    <text evidence="3">The sequence shown here is derived from an EMBL/GenBank/DDBJ whole genome shotgun (WGS) entry which is preliminary data.</text>
</comment>
<reference evidence="3" key="2">
    <citation type="submission" date="2023-06" db="EMBL/GenBank/DDBJ databases">
        <authorList>
            <consortium name="Lawrence Berkeley National Laboratory"/>
            <person name="Haridas S."/>
            <person name="Hensen N."/>
            <person name="Bonometti L."/>
            <person name="Westerberg I."/>
            <person name="Brannstrom I.O."/>
            <person name="Guillou S."/>
            <person name="Cros-Aarteil S."/>
            <person name="Calhoun S."/>
            <person name="Kuo A."/>
            <person name="Mondo S."/>
            <person name="Pangilinan J."/>
            <person name="Riley R."/>
            <person name="Labutti K."/>
            <person name="Andreopoulos B."/>
            <person name="Lipzen A."/>
            <person name="Chen C."/>
            <person name="Yanf M."/>
            <person name="Daum C."/>
            <person name="Ng V."/>
            <person name="Clum A."/>
            <person name="Steindorff A."/>
            <person name="Ohm R."/>
            <person name="Martin F."/>
            <person name="Silar P."/>
            <person name="Natvig D."/>
            <person name="Lalanne C."/>
            <person name="Gautier V."/>
            <person name="Ament-Velasquez S.L."/>
            <person name="Kruys A."/>
            <person name="Hutchinson M.I."/>
            <person name="Powell A.J."/>
            <person name="Barry K."/>
            <person name="Miller A.N."/>
            <person name="Grigoriev I.V."/>
            <person name="Debuchy R."/>
            <person name="Gladieux P."/>
            <person name="Thoren M.H."/>
            <person name="Johannesson H."/>
        </authorList>
    </citation>
    <scope>NUCLEOTIDE SEQUENCE</scope>
    <source>
        <strain evidence="3">CBS 955.72</strain>
    </source>
</reference>
<dbReference type="InterPro" id="IPR034110">
    <property type="entry name" value="LSMD1_Sm"/>
</dbReference>
<feature type="region of interest" description="Disordered" evidence="1">
    <location>
        <begin position="103"/>
        <end position="156"/>
    </location>
</feature>
<dbReference type="SMART" id="SM00651">
    <property type="entry name" value="Sm"/>
    <property type="match status" value="1"/>
</dbReference>
<dbReference type="CDD" id="cd06168">
    <property type="entry name" value="LSMD1"/>
    <property type="match status" value="1"/>
</dbReference>
<reference evidence="3" key="1">
    <citation type="journal article" date="2023" name="Mol. Phylogenet. Evol.">
        <title>Genome-scale phylogeny and comparative genomics of the fungal order Sordariales.</title>
        <authorList>
            <person name="Hensen N."/>
            <person name="Bonometti L."/>
            <person name="Westerberg I."/>
            <person name="Brannstrom I.O."/>
            <person name="Guillou S."/>
            <person name="Cros-Aarteil S."/>
            <person name="Calhoun S."/>
            <person name="Haridas S."/>
            <person name="Kuo A."/>
            <person name="Mondo S."/>
            <person name="Pangilinan J."/>
            <person name="Riley R."/>
            <person name="LaButti K."/>
            <person name="Andreopoulos B."/>
            <person name="Lipzen A."/>
            <person name="Chen C."/>
            <person name="Yan M."/>
            <person name="Daum C."/>
            <person name="Ng V."/>
            <person name="Clum A."/>
            <person name="Steindorff A."/>
            <person name="Ohm R.A."/>
            <person name="Martin F."/>
            <person name="Silar P."/>
            <person name="Natvig D.O."/>
            <person name="Lalanne C."/>
            <person name="Gautier V."/>
            <person name="Ament-Velasquez S.L."/>
            <person name="Kruys A."/>
            <person name="Hutchinson M.I."/>
            <person name="Powell A.J."/>
            <person name="Barry K."/>
            <person name="Miller A.N."/>
            <person name="Grigoriev I.V."/>
            <person name="Debuchy R."/>
            <person name="Gladieux P."/>
            <person name="Hiltunen Thoren M."/>
            <person name="Johannesson H."/>
        </authorList>
    </citation>
    <scope>NUCLEOTIDE SEQUENCE</scope>
    <source>
        <strain evidence="3">CBS 955.72</strain>
    </source>
</reference>
<dbReference type="Pfam" id="PF01423">
    <property type="entry name" value="LSM"/>
    <property type="match status" value="1"/>
</dbReference>
<proteinExistence type="predicted"/>
<dbReference type="PANTHER" id="PTHR10701">
    <property type="entry name" value="SMALL NUCLEAR RIBONUCLEOPROTEIN-ASSOCIATED PROTEIN B AND N"/>
    <property type="match status" value="1"/>
</dbReference>
<evidence type="ECO:0000256" key="1">
    <source>
        <dbReference type="SAM" id="MobiDB-lite"/>
    </source>
</evidence>
<dbReference type="Gene3D" id="2.30.30.100">
    <property type="match status" value="1"/>
</dbReference>
<accession>A0AAJ0H5K0</accession>
<keyword evidence="4" id="KW-1185">Reference proteome</keyword>
<dbReference type="PANTHER" id="PTHR10701:SF5">
    <property type="entry name" value="N-ALPHA-ACETYLTRANSFERASE 38, NATC AUXILIARY SUBUNIT"/>
    <property type="match status" value="1"/>
</dbReference>
<feature type="domain" description="Sm" evidence="2">
    <location>
        <begin position="13"/>
        <end position="99"/>
    </location>
</feature>
<protein>
    <recommendedName>
        <fullName evidence="2">Sm domain-containing protein</fullName>
    </recommendedName>
</protein>
<dbReference type="InterPro" id="IPR001163">
    <property type="entry name" value="Sm_dom_euk/arc"/>
</dbReference>
<organism evidence="3 4">
    <name type="scientific">Lasiosphaeria hispida</name>
    <dbReference type="NCBI Taxonomy" id="260671"/>
    <lineage>
        <taxon>Eukaryota</taxon>
        <taxon>Fungi</taxon>
        <taxon>Dikarya</taxon>
        <taxon>Ascomycota</taxon>
        <taxon>Pezizomycotina</taxon>
        <taxon>Sordariomycetes</taxon>
        <taxon>Sordariomycetidae</taxon>
        <taxon>Sordariales</taxon>
        <taxon>Lasiosphaeriaceae</taxon>
        <taxon>Lasiosphaeria</taxon>
    </lineage>
</organism>
<evidence type="ECO:0000313" key="4">
    <source>
        <dbReference type="Proteomes" id="UP001275084"/>
    </source>
</evidence>
<name>A0AAJ0H5K0_9PEZI</name>
<dbReference type="InterPro" id="IPR050914">
    <property type="entry name" value="snRNP_SmB/NAA38-like"/>
</dbReference>
<dbReference type="GO" id="GO:0031417">
    <property type="term" value="C:NatC complex"/>
    <property type="evidence" value="ECO:0007669"/>
    <property type="project" value="InterPro"/>
</dbReference>
<sequence>MATDAASKQEASDFLQSLLNKNLRVTTTDSRMFWGGFKCTDSESNIVLKHTYEYRHPSLQKQAEELAGTAATSTVKMDMTSRYLGLVVVPGKHIVKIEVEEFKSQMKSRDKKRSGEEWKSQERGQGQEEEVREEGRDVPLPASGPGLGSGSSQEEL</sequence>